<name>A0A3A1YSK0_9GAMM</name>
<evidence type="ECO:0000313" key="8">
    <source>
        <dbReference type="Proteomes" id="UP000265916"/>
    </source>
</evidence>
<evidence type="ECO:0000256" key="5">
    <source>
        <dbReference type="SAM" id="SignalP"/>
    </source>
</evidence>
<dbReference type="CDD" id="cd08504">
    <property type="entry name" value="PBP2_OppA"/>
    <property type="match status" value="1"/>
</dbReference>
<dbReference type="Proteomes" id="UP000265916">
    <property type="component" value="Unassembled WGS sequence"/>
</dbReference>
<dbReference type="EMBL" id="NRJG01000005">
    <property type="protein sequence ID" value="RIY40615.1"/>
    <property type="molecule type" value="Genomic_DNA"/>
</dbReference>
<feature type="domain" description="Solute-binding protein family 5" evidence="6">
    <location>
        <begin position="138"/>
        <end position="516"/>
    </location>
</feature>
<dbReference type="InterPro" id="IPR030678">
    <property type="entry name" value="Peptide/Ni-bd"/>
</dbReference>
<keyword evidence="4 5" id="KW-0732">Signal</keyword>
<comment type="similarity">
    <text evidence="2">Belongs to the bacterial solute-binding protein 5 family.</text>
</comment>
<evidence type="ECO:0000256" key="4">
    <source>
        <dbReference type="ARBA" id="ARBA00022729"/>
    </source>
</evidence>
<dbReference type="Gene3D" id="3.40.190.10">
    <property type="entry name" value="Periplasmic binding protein-like II"/>
    <property type="match status" value="1"/>
</dbReference>
<feature type="signal peptide" evidence="5">
    <location>
        <begin position="1"/>
        <end position="38"/>
    </location>
</feature>
<dbReference type="FunFam" id="3.90.76.10:FF:000001">
    <property type="entry name" value="Oligopeptide ABC transporter substrate-binding protein"/>
    <property type="match status" value="1"/>
</dbReference>
<dbReference type="SUPFAM" id="SSF53850">
    <property type="entry name" value="Periplasmic binding protein-like II"/>
    <property type="match status" value="1"/>
</dbReference>
<evidence type="ECO:0000256" key="1">
    <source>
        <dbReference type="ARBA" id="ARBA00004196"/>
    </source>
</evidence>
<evidence type="ECO:0000256" key="2">
    <source>
        <dbReference type="ARBA" id="ARBA00005695"/>
    </source>
</evidence>
<keyword evidence="3" id="KW-0813">Transport</keyword>
<accession>A0A3A1YSK0</accession>
<dbReference type="InterPro" id="IPR039424">
    <property type="entry name" value="SBP_5"/>
</dbReference>
<dbReference type="InterPro" id="IPR000914">
    <property type="entry name" value="SBP_5_dom"/>
</dbReference>
<proteinExistence type="inferred from homology"/>
<dbReference type="PANTHER" id="PTHR30290">
    <property type="entry name" value="PERIPLASMIC BINDING COMPONENT OF ABC TRANSPORTER"/>
    <property type="match status" value="1"/>
</dbReference>
<keyword evidence="8" id="KW-1185">Reference proteome</keyword>
<comment type="caution">
    <text evidence="7">The sequence shown here is derived from an EMBL/GenBank/DDBJ whole genome shotgun (WGS) entry which is preliminary data.</text>
</comment>
<dbReference type="Pfam" id="PF00496">
    <property type="entry name" value="SBP_bac_5"/>
    <property type="match status" value="1"/>
</dbReference>
<dbReference type="AlphaFoldDB" id="A0A3A1YSK0"/>
<sequence>MQFFAINRLSSRVSKNSFRFWLASLGVLSLCGMNHAQANNPQAQTNVQTQTNAQAQTNTQAHSLSAAYLQQLIVTPFHLRHNLTLLNPQVDKVAQVFKYNLRRFPESLDPAIVNDVYSIKAIRPLLDGLYRLGAHGDYVPLAAQSYEVSEDQLTWTFHLRPDASWWDDKKVTAEDFVYAWQRLVDPQTSSPYADFLDLMHVVNAQGIQEGVLSPSELGVKALDAYTLEIKLYQPTPWLIQMVSHAALSPVRQDLIAKYGNKWTQPEHFIGNGSYKLVSYKPQELIHYVKWHDYWDALHISITDIKAEFVEENIAYYKYLTGEYPLTLIYNGIKKGVMQERAHEVFSTPLNATYYLNLQQKKGPFTNTEVRLALNLLIDNHYLATYIVPAGTATSIFAPTWLQDGQAQTPAAYESLSRNERNQQAITLLKAAGYSQEKPLTFTLSYSNSRNERALFVALQQMWQRNSQGLIQVTGKLSEWKTYINDVRNGNFEASLNGWGADFNQVSNFLALRTCNSPNNYSGFCDQNYDALLELASLTKDPEMRANIYADANKLLQEKAAITPLYWITALYLKSPFLGGFNSQNAEPYIRDFYFLPQGKNLPTSLDPLP</sequence>
<dbReference type="GO" id="GO:0015833">
    <property type="term" value="P:peptide transport"/>
    <property type="evidence" value="ECO:0007669"/>
    <property type="project" value="TreeGrafter"/>
</dbReference>
<dbReference type="PANTHER" id="PTHR30290:SF10">
    <property type="entry name" value="PERIPLASMIC OLIGOPEPTIDE-BINDING PROTEIN-RELATED"/>
    <property type="match status" value="1"/>
</dbReference>
<dbReference type="PIRSF" id="PIRSF002741">
    <property type="entry name" value="MppA"/>
    <property type="match status" value="1"/>
</dbReference>
<evidence type="ECO:0000259" key="6">
    <source>
        <dbReference type="Pfam" id="PF00496"/>
    </source>
</evidence>
<dbReference type="GO" id="GO:1904680">
    <property type="term" value="F:peptide transmembrane transporter activity"/>
    <property type="evidence" value="ECO:0007669"/>
    <property type="project" value="TreeGrafter"/>
</dbReference>
<organism evidence="7 8">
    <name type="scientific">Psittacicella hinzii</name>
    <dbReference type="NCBI Taxonomy" id="2028575"/>
    <lineage>
        <taxon>Bacteria</taxon>
        <taxon>Pseudomonadati</taxon>
        <taxon>Pseudomonadota</taxon>
        <taxon>Gammaproteobacteria</taxon>
        <taxon>Pasteurellales</taxon>
        <taxon>Psittacicellaceae</taxon>
        <taxon>Psittacicella</taxon>
    </lineage>
</organism>
<dbReference type="Gene3D" id="3.10.105.10">
    <property type="entry name" value="Dipeptide-binding Protein, Domain 3"/>
    <property type="match status" value="1"/>
</dbReference>
<dbReference type="OrthoDB" id="9801912at2"/>
<feature type="chain" id="PRO_5017252611" description="Solute-binding protein family 5 domain-containing protein" evidence="5">
    <location>
        <begin position="39"/>
        <end position="609"/>
    </location>
</feature>
<dbReference type="GO" id="GO:0043190">
    <property type="term" value="C:ATP-binding cassette (ABC) transporter complex"/>
    <property type="evidence" value="ECO:0007669"/>
    <property type="project" value="InterPro"/>
</dbReference>
<evidence type="ECO:0000256" key="3">
    <source>
        <dbReference type="ARBA" id="ARBA00022448"/>
    </source>
</evidence>
<dbReference type="GO" id="GO:0030288">
    <property type="term" value="C:outer membrane-bounded periplasmic space"/>
    <property type="evidence" value="ECO:0007669"/>
    <property type="project" value="UniProtKB-ARBA"/>
</dbReference>
<evidence type="ECO:0000313" key="7">
    <source>
        <dbReference type="EMBL" id="RIY40615.1"/>
    </source>
</evidence>
<dbReference type="Gene3D" id="3.90.76.10">
    <property type="entry name" value="Dipeptide-binding Protein, Domain 1"/>
    <property type="match status" value="1"/>
</dbReference>
<gene>
    <name evidence="7" type="ORF">CKF58_00415</name>
</gene>
<reference evidence="7 8" key="1">
    <citation type="submission" date="2017-08" db="EMBL/GenBank/DDBJ databases">
        <title>Reclassification of Bisgaard taxon 37 and 44.</title>
        <authorList>
            <person name="Christensen H."/>
        </authorList>
    </citation>
    <scope>NUCLEOTIDE SEQUENCE [LARGE SCALE GENOMIC DNA]</scope>
    <source>
        <strain evidence="7 8">111</strain>
    </source>
</reference>
<comment type="subcellular location">
    <subcellularLocation>
        <location evidence="1">Cell envelope</location>
    </subcellularLocation>
</comment>
<protein>
    <recommendedName>
        <fullName evidence="6">Solute-binding protein family 5 domain-containing protein</fullName>
    </recommendedName>
</protein>
<dbReference type="RefSeq" id="WP_119530018.1">
    <property type="nucleotide sequence ID" value="NZ_JBHSSP010000021.1"/>
</dbReference>